<name>A0ABQ2PL66_9NEIS</name>
<dbReference type="RefSeq" id="WP_229678984.1">
    <property type="nucleotide sequence ID" value="NZ_BMLY01000003.1"/>
</dbReference>
<sequence length="122" mass="13835">MGNFFHAIAFLFIGSGPAMAEVDYVYQSHELTFHYPSTDYKREFSISPSSYPPVSYTVKLRKLNYYETDEVNIFSSNLLKCAQYSAMYDINEDTESGIVLGQFTEKVYKKKSGGGSCLKALF</sequence>
<accession>A0ABQ2PL66</accession>
<comment type="caution">
    <text evidence="2">The sequence shown here is derived from an EMBL/GenBank/DDBJ whole genome shotgun (WGS) entry which is preliminary data.</text>
</comment>
<feature type="chain" id="PRO_5047403118" evidence="1">
    <location>
        <begin position="21"/>
        <end position="122"/>
    </location>
</feature>
<keyword evidence="3" id="KW-1185">Reference proteome</keyword>
<evidence type="ECO:0000313" key="3">
    <source>
        <dbReference type="Proteomes" id="UP000621859"/>
    </source>
</evidence>
<organism evidence="2 3">
    <name type="scientific">Silvimonas amylolytica</name>
    <dbReference type="NCBI Taxonomy" id="449663"/>
    <lineage>
        <taxon>Bacteria</taxon>
        <taxon>Pseudomonadati</taxon>
        <taxon>Pseudomonadota</taxon>
        <taxon>Betaproteobacteria</taxon>
        <taxon>Neisseriales</taxon>
        <taxon>Chitinibacteraceae</taxon>
        <taxon>Silvimonas</taxon>
    </lineage>
</organism>
<gene>
    <name evidence="2" type="ORF">GCM10010971_21780</name>
</gene>
<feature type="signal peptide" evidence="1">
    <location>
        <begin position="1"/>
        <end position="20"/>
    </location>
</feature>
<dbReference type="EMBL" id="BMLY01000003">
    <property type="protein sequence ID" value="GGP26359.1"/>
    <property type="molecule type" value="Genomic_DNA"/>
</dbReference>
<dbReference type="Proteomes" id="UP000621859">
    <property type="component" value="Unassembled WGS sequence"/>
</dbReference>
<evidence type="ECO:0000256" key="1">
    <source>
        <dbReference type="SAM" id="SignalP"/>
    </source>
</evidence>
<proteinExistence type="predicted"/>
<protein>
    <submittedName>
        <fullName evidence="2">Uncharacterized protein</fullName>
    </submittedName>
</protein>
<evidence type="ECO:0000313" key="2">
    <source>
        <dbReference type="EMBL" id="GGP26359.1"/>
    </source>
</evidence>
<reference evidence="3" key="1">
    <citation type="journal article" date="2019" name="Int. J. Syst. Evol. Microbiol.">
        <title>The Global Catalogue of Microorganisms (GCM) 10K type strain sequencing project: providing services to taxonomists for standard genome sequencing and annotation.</title>
        <authorList>
            <consortium name="The Broad Institute Genomics Platform"/>
            <consortium name="The Broad Institute Genome Sequencing Center for Infectious Disease"/>
            <person name="Wu L."/>
            <person name="Ma J."/>
        </authorList>
    </citation>
    <scope>NUCLEOTIDE SEQUENCE [LARGE SCALE GENOMIC DNA]</scope>
    <source>
        <strain evidence="3">CGMCC 1.8860</strain>
    </source>
</reference>
<keyword evidence="1" id="KW-0732">Signal</keyword>